<proteinExistence type="inferred from homology"/>
<keyword evidence="2" id="KW-0645">Protease</keyword>
<dbReference type="PANTHER" id="PTHR12378">
    <property type="entry name" value="DESUMOYLATING ISOPEPTIDASE"/>
    <property type="match status" value="1"/>
</dbReference>
<evidence type="ECO:0000259" key="6">
    <source>
        <dbReference type="PROSITE" id="PS51858"/>
    </source>
</evidence>
<feature type="domain" description="PPPDE" evidence="6">
    <location>
        <begin position="58"/>
        <end position="195"/>
    </location>
</feature>
<name>A0AAU9MQG7_9ASTR</name>
<dbReference type="InterPro" id="IPR042266">
    <property type="entry name" value="PPPDE_sf"/>
</dbReference>
<accession>A0AAU9MQG7</accession>
<dbReference type="InterPro" id="IPR008580">
    <property type="entry name" value="PPPDE_dom"/>
</dbReference>
<dbReference type="EMBL" id="CAKMRJ010002223">
    <property type="protein sequence ID" value="CAH1426454.1"/>
    <property type="molecule type" value="Genomic_DNA"/>
</dbReference>
<evidence type="ECO:0000256" key="3">
    <source>
        <dbReference type="ARBA" id="ARBA00022801"/>
    </source>
</evidence>
<evidence type="ECO:0000313" key="8">
    <source>
        <dbReference type="Proteomes" id="UP001157418"/>
    </source>
</evidence>
<dbReference type="PROSITE" id="PS51858">
    <property type="entry name" value="PPPDE"/>
    <property type="match status" value="1"/>
</dbReference>
<dbReference type="PANTHER" id="PTHR12378:SF61">
    <property type="entry name" value="PUTATIVE PEPTIDASE DOMAIN-CONTAINING PROTEIN-RELATED"/>
    <property type="match status" value="1"/>
</dbReference>
<comment type="similarity">
    <text evidence="1">Belongs to the DeSI family.</text>
</comment>
<feature type="chain" id="PRO_5043572048" description="PPPDE domain-containing protein" evidence="5">
    <location>
        <begin position="29"/>
        <end position="250"/>
    </location>
</feature>
<keyword evidence="8" id="KW-1185">Reference proteome</keyword>
<dbReference type="GO" id="GO:0101005">
    <property type="term" value="F:deubiquitinase activity"/>
    <property type="evidence" value="ECO:0007669"/>
    <property type="project" value="TreeGrafter"/>
</dbReference>
<reference evidence="7 8" key="1">
    <citation type="submission" date="2022-01" db="EMBL/GenBank/DDBJ databases">
        <authorList>
            <person name="Xiong W."/>
            <person name="Schranz E."/>
        </authorList>
    </citation>
    <scope>NUCLEOTIDE SEQUENCE [LARGE SCALE GENOMIC DNA]</scope>
</reference>
<feature type="region of interest" description="Disordered" evidence="4">
    <location>
        <begin position="211"/>
        <end position="231"/>
    </location>
</feature>
<dbReference type="SMART" id="SM01179">
    <property type="entry name" value="DUF862"/>
    <property type="match status" value="1"/>
</dbReference>
<feature type="compositionally biased region" description="Low complexity" evidence="4">
    <location>
        <begin position="211"/>
        <end position="222"/>
    </location>
</feature>
<protein>
    <recommendedName>
        <fullName evidence="6">PPPDE domain-containing protein</fullName>
    </recommendedName>
</protein>
<dbReference type="GO" id="GO:0006508">
    <property type="term" value="P:proteolysis"/>
    <property type="evidence" value="ECO:0007669"/>
    <property type="project" value="UniProtKB-KW"/>
</dbReference>
<evidence type="ECO:0000256" key="4">
    <source>
        <dbReference type="SAM" id="MobiDB-lite"/>
    </source>
</evidence>
<evidence type="ECO:0000256" key="2">
    <source>
        <dbReference type="ARBA" id="ARBA00022670"/>
    </source>
</evidence>
<dbReference type="Pfam" id="PF05903">
    <property type="entry name" value="Peptidase_C97"/>
    <property type="match status" value="1"/>
</dbReference>
<gene>
    <name evidence="7" type="ORF">LVIROSA_LOCUS13530</name>
</gene>
<dbReference type="AlphaFoldDB" id="A0AAU9MQG7"/>
<dbReference type="GO" id="GO:0016579">
    <property type="term" value="P:protein deubiquitination"/>
    <property type="evidence" value="ECO:0007669"/>
    <property type="project" value="TreeGrafter"/>
</dbReference>
<evidence type="ECO:0000256" key="5">
    <source>
        <dbReference type="SAM" id="SignalP"/>
    </source>
</evidence>
<keyword evidence="3" id="KW-0378">Hydrolase</keyword>
<dbReference type="Proteomes" id="UP001157418">
    <property type="component" value="Unassembled WGS sequence"/>
</dbReference>
<dbReference type="Gene3D" id="3.90.1720.30">
    <property type="entry name" value="PPPDE domains"/>
    <property type="match status" value="1"/>
</dbReference>
<comment type="caution">
    <text evidence="7">The sequence shown here is derived from an EMBL/GenBank/DDBJ whole genome shotgun (WGS) entry which is preliminary data.</text>
</comment>
<organism evidence="7 8">
    <name type="scientific">Lactuca virosa</name>
    <dbReference type="NCBI Taxonomy" id="75947"/>
    <lineage>
        <taxon>Eukaryota</taxon>
        <taxon>Viridiplantae</taxon>
        <taxon>Streptophyta</taxon>
        <taxon>Embryophyta</taxon>
        <taxon>Tracheophyta</taxon>
        <taxon>Spermatophyta</taxon>
        <taxon>Magnoliopsida</taxon>
        <taxon>eudicotyledons</taxon>
        <taxon>Gunneridae</taxon>
        <taxon>Pentapetalae</taxon>
        <taxon>asterids</taxon>
        <taxon>campanulids</taxon>
        <taxon>Asterales</taxon>
        <taxon>Asteraceae</taxon>
        <taxon>Cichorioideae</taxon>
        <taxon>Cichorieae</taxon>
        <taxon>Lactucinae</taxon>
        <taxon>Lactuca</taxon>
    </lineage>
</organism>
<sequence>MRPRNNPFLQLKGFFSFLLHLLLQSVLPNRYKRSKMGVGNTLSPNCSIIATNDGFIDREVFLNVYDLTPLNSYSIWLGFGVFHTGIEVYGMEYGFGAHDYSISGVFEVEPKRCPGFSYRCSISLGHLSMSASEFREFIEAMASDYHGDTYHLISKNCNHFSDDISQRITGKRIPGWVNRLAKIGALFSCLLPESLEVTTIKQMPDYHTYDYGSDSASTSSSHEASENDEVDHRVLLSPATEIVLIREVPR</sequence>
<evidence type="ECO:0000313" key="7">
    <source>
        <dbReference type="EMBL" id="CAH1426454.1"/>
    </source>
</evidence>
<keyword evidence="5" id="KW-0732">Signal</keyword>
<feature type="signal peptide" evidence="5">
    <location>
        <begin position="1"/>
        <end position="28"/>
    </location>
</feature>
<evidence type="ECO:0000256" key="1">
    <source>
        <dbReference type="ARBA" id="ARBA00008140"/>
    </source>
</evidence>